<keyword evidence="1 6" id="KW-0597">Phosphoprotein</keyword>
<keyword evidence="11" id="KW-1185">Reference proteome</keyword>
<dbReference type="PROSITE" id="PS50110">
    <property type="entry name" value="RESPONSE_REGULATORY"/>
    <property type="match status" value="1"/>
</dbReference>
<comment type="caution">
    <text evidence="10">The sequence shown here is derived from an EMBL/GenBank/DDBJ whole genome shotgun (WGS) entry which is preliminary data.</text>
</comment>
<dbReference type="PROSITE" id="PS51755">
    <property type="entry name" value="OMPR_PHOB"/>
    <property type="match status" value="1"/>
</dbReference>
<dbReference type="CDD" id="cd19935">
    <property type="entry name" value="REC_OmpR_CusR-like"/>
    <property type="match status" value="1"/>
</dbReference>
<dbReference type="Gene3D" id="3.40.50.2300">
    <property type="match status" value="1"/>
</dbReference>
<evidence type="ECO:0000256" key="3">
    <source>
        <dbReference type="ARBA" id="ARBA00023015"/>
    </source>
</evidence>
<dbReference type="InterPro" id="IPR011006">
    <property type="entry name" value="CheY-like_superfamily"/>
</dbReference>
<organism evidence="10 11">
    <name type="scientific">Atlanticothrix silvestris CENA357</name>
    <dbReference type="NCBI Taxonomy" id="1725252"/>
    <lineage>
        <taxon>Bacteria</taxon>
        <taxon>Bacillati</taxon>
        <taxon>Cyanobacteriota</taxon>
        <taxon>Cyanophyceae</taxon>
        <taxon>Nostocales</taxon>
        <taxon>Nodulariaceae</taxon>
        <taxon>Atlanticothrix</taxon>
        <taxon>Atlanticothrix silvestris</taxon>
    </lineage>
</organism>
<evidence type="ECO:0000259" key="8">
    <source>
        <dbReference type="PROSITE" id="PS50110"/>
    </source>
</evidence>
<dbReference type="InterPro" id="IPR039420">
    <property type="entry name" value="WalR-like"/>
</dbReference>
<dbReference type="SMART" id="SM00862">
    <property type="entry name" value="Trans_reg_C"/>
    <property type="match status" value="1"/>
</dbReference>
<dbReference type="CDD" id="cd00383">
    <property type="entry name" value="trans_reg_C"/>
    <property type="match status" value="1"/>
</dbReference>
<dbReference type="Proteomes" id="UP000599391">
    <property type="component" value="Unassembled WGS sequence"/>
</dbReference>
<dbReference type="InterPro" id="IPR036388">
    <property type="entry name" value="WH-like_DNA-bd_sf"/>
</dbReference>
<dbReference type="PANTHER" id="PTHR48111">
    <property type="entry name" value="REGULATOR OF RPOS"/>
    <property type="match status" value="1"/>
</dbReference>
<evidence type="ECO:0000256" key="4">
    <source>
        <dbReference type="ARBA" id="ARBA00023125"/>
    </source>
</evidence>
<keyword evidence="2" id="KW-0902">Two-component regulatory system</keyword>
<dbReference type="GO" id="GO:0000156">
    <property type="term" value="F:phosphorelay response regulator activity"/>
    <property type="evidence" value="ECO:0007669"/>
    <property type="project" value="TreeGrafter"/>
</dbReference>
<evidence type="ECO:0000256" key="7">
    <source>
        <dbReference type="PROSITE-ProRule" id="PRU01091"/>
    </source>
</evidence>
<keyword evidence="5" id="KW-0804">Transcription</keyword>
<dbReference type="AlphaFoldDB" id="A0A8J7HN73"/>
<keyword evidence="3" id="KW-0805">Transcription regulation</keyword>
<dbReference type="RefSeq" id="WP_214442256.1">
    <property type="nucleotide sequence ID" value="NZ_JAECZB010000103.1"/>
</dbReference>
<dbReference type="SUPFAM" id="SSF46894">
    <property type="entry name" value="C-terminal effector domain of the bipartite response regulators"/>
    <property type="match status" value="1"/>
</dbReference>
<feature type="DNA-binding region" description="OmpR/PhoB-type" evidence="7">
    <location>
        <begin position="124"/>
        <end position="222"/>
    </location>
</feature>
<dbReference type="InterPro" id="IPR016032">
    <property type="entry name" value="Sig_transdc_resp-reg_C-effctor"/>
</dbReference>
<evidence type="ECO:0000259" key="9">
    <source>
        <dbReference type="PROSITE" id="PS51755"/>
    </source>
</evidence>
<reference evidence="10 11" key="1">
    <citation type="journal article" date="2021" name="Int. J. Syst. Evol. Microbiol.">
        <title>Amazonocrinis nigriterrae gen. nov., sp. nov., Atlanticothrix silvestris gen. nov., sp. nov. and Dendronalium phyllosphericum gen. nov., sp. nov., nostocacean cyanobacteria from Brazilian environments.</title>
        <authorList>
            <person name="Alvarenga D.O."/>
            <person name="Andreote A.P.D."/>
            <person name="Branco L.H.Z."/>
            <person name="Delbaje E."/>
            <person name="Cruz R.B."/>
            <person name="Varani A.M."/>
            <person name="Fiore M.F."/>
        </authorList>
    </citation>
    <scope>NUCLEOTIDE SEQUENCE [LARGE SCALE GENOMIC DNA]</scope>
    <source>
        <strain evidence="10 11">CENA357</strain>
    </source>
</reference>
<dbReference type="Gene3D" id="6.10.250.690">
    <property type="match status" value="1"/>
</dbReference>
<dbReference type="InterPro" id="IPR001867">
    <property type="entry name" value="OmpR/PhoB-type_DNA-bd"/>
</dbReference>
<protein>
    <submittedName>
        <fullName evidence="10">Response regulator transcription factor</fullName>
    </submittedName>
</protein>
<dbReference type="EMBL" id="JAECZB010000103">
    <property type="protein sequence ID" value="MBH8556056.1"/>
    <property type="molecule type" value="Genomic_DNA"/>
</dbReference>
<dbReference type="Pfam" id="PF00486">
    <property type="entry name" value="Trans_reg_C"/>
    <property type="match status" value="1"/>
</dbReference>
<dbReference type="SMART" id="SM00448">
    <property type="entry name" value="REC"/>
    <property type="match status" value="1"/>
</dbReference>
<dbReference type="Pfam" id="PF00072">
    <property type="entry name" value="Response_reg"/>
    <property type="match status" value="1"/>
</dbReference>
<evidence type="ECO:0000256" key="2">
    <source>
        <dbReference type="ARBA" id="ARBA00023012"/>
    </source>
</evidence>
<feature type="domain" description="Response regulatory" evidence="8">
    <location>
        <begin position="2"/>
        <end position="116"/>
    </location>
</feature>
<evidence type="ECO:0000313" key="10">
    <source>
        <dbReference type="EMBL" id="MBH8556056.1"/>
    </source>
</evidence>
<dbReference type="Gene3D" id="1.10.10.10">
    <property type="entry name" value="Winged helix-like DNA-binding domain superfamily/Winged helix DNA-binding domain"/>
    <property type="match status" value="1"/>
</dbReference>
<evidence type="ECO:0000256" key="6">
    <source>
        <dbReference type="PROSITE-ProRule" id="PRU00169"/>
    </source>
</evidence>
<dbReference type="GO" id="GO:0006355">
    <property type="term" value="P:regulation of DNA-templated transcription"/>
    <property type="evidence" value="ECO:0007669"/>
    <property type="project" value="InterPro"/>
</dbReference>
<dbReference type="SUPFAM" id="SSF52172">
    <property type="entry name" value="CheY-like"/>
    <property type="match status" value="1"/>
</dbReference>
<sequence length="225" mass="25720">MLILLVEDDPSQLEPLRTALLKVGHTVDAIEDGETAQWFAFHKDYDLLILDWMLPKVSGVELCQVYRRAGKLAPVLMLTAKDTVLDKVTGLDAGADDYLVKPVDVLELLARVRALGRRSPMWQGDILSLDDLQLHLSNLTIERGSVTTQLSCREFQLMEYLMRHPRQVLSHDQIEQALWSWGDEPESNAVTTLVRRLRQRLQTIDAKDWLETVHRIGYRLNPPNS</sequence>
<dbReference type="GO" id="GO:0032993">
    <property type="term" value="C:protein-DNA complex"/>
    <property type="evidence" value="ECO:0007669"/>
    <property type="project" value="TreeGrafter"/>
</dbReference>
<feature type="domain" description="OmpR/PhoB-type" evidence="9">
    <location>
        <begin position="124"/>
        <end position="222"/>
    </location>
</feature>
<dbReference type="PANTHER" id="PTHR48111:SF22">
    <property type="entry name" value="REGULATOR OF RPOS"/>
    <property type="match status" value="1"/>
</dbReference>
<name>A0A8J7HN73_9CYAN</name>
<evidence type="ECO:0000313" key="11">
    <source>
        <dbReference type="Proteomes" id="UP000599391"/>
    </source>
</evidence>
<evidence type="ECO:0000256" key="1">
    <source>
        <dbReference type="ARBA" id="ARBA00022553"/>
    </source>
</evidence>
<accession>A0A8J7HN73</accession>
<dbReference type="InterPro" id="IPR001789">
    <property type="entry name" value="Sig_transdc_resp-reg_receiver"/>
</dbReference>
<dbReference type="GO" id="GO:0000976">
    <property type="term" value="F:transcription cis-regulatory region binding"/>
    <property type="evidence" value="ECO:0007669"/>
    <property type="project" value="TreeGrafter"/>
</dbReference>
<gene>
    <name evidence="10" type="ORF">I8751_27705</name>
</gene>
<proteinExistence type="predicted"/>
<dbReference type="GO" id="GO:0005829">
    <property type="term" value="C:cytosol"/>
    <property type="evidence" value="ECO:0007669"/>
    <property type="project" value="TreeGrafter"/>
</dbReference>
<feature type="modified residue" description="4-aspartylphosphate" evidence="6">
    <location>
        <position position="51"/>
    </location>
</feature>
<keyword evidence="4 7" id="KW-0238">DNA-binding</keyword>
<evidence type="ECO:0000256" key="5">
    <source>
        <dbReference type="ARBA" id="ARBA00023163"/>
    </source>
</evidence>